<dbReference type="Pfam" id="PF09306">
    <property type="entry name" value="Phage-scaffold"/>
    <property type="match status" value="1"/>
</dbReference>
<dbReference type="EMBL" id="NCTU01000002">
    <property type="protein sequence ID" value="PUW06889.1"/>
    <property type="molecule type" value="Genomic_DNA"/>
</dbReference>
<dbReference type="InterPro" id="IPR027393">
    <property type="entry name" value="Virus_scaffolding_prot_C"/>
</dbReference>
<protein>
    <submittedName>
        <fullName evidence="1">Scaffolding protein</fullName>
    </submittedName>
</protein>
<comment type="caution">
    <text evidence="1">The sequence shown here is derived from an EMBL/GenBank/DDBJ whole genome shotgun (WGS) entry which is preliminary data.</text>
</comment>
<reference evidence="1 2" key="1">
    <citation type="submission" date="2017-04" db="EMBL/GenBank/DDBJ databases">
        <title>Cronobacter sakazakii, ST83 Lineage Isolates.</title>
        <authorList>
            <person name="Chase H."/>
            <person name="Tall B."/>
            <person name="Gopinath G."/>
            <person name="Lehner A."/>
        </authorList>
    </citation>
    <scope>NUCLEOTIDE SEQUENCE [LARGE SCALE GENOMIC DNA]</scope>
    <source>
        <strain evidence="1 2">MOD1_Comp15</strain>
    </source>
</reference>
<dbReference type="RefSeq" id="WP_085107334.1">
    <property type="nucleotide sequence ID" value="NZ_NCTU01000002.1"/>
</dbReference>
<sequence length="304" mass="33662">MDPKTTEIQASEELNLSGNHAAASADGLVVDNANDNAGQEEGFEIVLKDDETKPKQDPATNAHFAAKRLERKRQRELEQRMEAVKRGELPEDLRVNPDLPPQPDINAFLSDEGLAKYDYDQSRAQAAFNAANTEWLMKAMDARSNAVAEQGRKTQEFTQQSAQYVEAARKHYDAAEKLNIPDYQDKEDAFMQLVPPQVGADIMMLFPEKSAALIYHLGANPEKTRQLLSMNGQQALIELTRLSERLTLKPRANQVSSAPPADEPVTSSVAAANVSAIQKQMEKAAAKGDTETYRKLKAQLKGNR</sequence>
<dbReference type="Proteomes" id="UP000244856">
    <property type="component" value="Unassembled WGS sequence"/>
</dbReference>
<organism evidence="1 2">
    <name type="scientific">Cronobacter sakazakii</name>
    <name type="common">Enterobacter sakazakii</name>
    <dbReference type="NCBI Taxonomy" id="28141"/>
    <lineage>
        <taxon>Bacteria</taxon>
        <taxon>Pseudomonadati</taxon>
        <taxon>Pseudomonadota</taxon>
        <taxon>Gammaproteobacteria</taxon>
        <taxon>Enterobacterales</taxon>
        <taxon>Enterobacteriaceae</taxon>
        <taxon>Cronobacter</taxon>
    </lineage>
</organism>
<name>A0AA45HGU4_CROSK</name>
<proteinExistence type="predicted"/>
<gene>
    <name evidence="1" type="ORF">B7T07_01120</name>
</gene>
<evidence type="ECO:0000313" key="1">
    <source>
        <dbReference type="EMBL" id="PUW06889.1"/>
    </source>
</evidence>
<accession>A0AA45HGU4</accession>
<dbReference type="Gene3D" id="4.10.810.10">
    <property type="entry name" value="Virus Scaffolding Protein, Chain A"/>
    <property type="match status" value="1"/>
</dbReference>
<dbReference type="InterPro" id="IPR015385">
    <property type="entry name" value="Phage_P22_Gp8_scaffold"/>
</dbReference>
<evidence type="ECO:0000313" key="2">
    <source>
        <dbReference type="Proteomes" id="UP000244856"/>
    </source>
</evidence>
<dbReference type="AlphaFoldDB" id="A0AA45HGU4"/>